<evidence type="ECO:0000256" key="3">
    <source>
        <dbReference type="ARBA" id="ARBA00022781"/>
    </source>
</evidence>
<evidence type="ECO:0000313" key="9">
    <source>
        <dbReference type="Proteomes" id="UP000178240"/>
    </source>
</evidence>
<dbReference type="AlphaFoldDB" id="A0A1G1XZD3"/>
<evidence type="ECO:0000313" key="8">
    <source>
        <dbReference type="EMBL" id="OGY45439.1"/>
    </source>
</evidence>
<keyword evidence="4 7" id="KW-0406">Ion transport</keyword>
<comment type="function">
    <text evidence="7">This protein is part of the stalk that links CF(0) to CF(1). It either transmits conformational changes from CF(0) to CF(1) or is implicated in proton conduction.</text>
</comment>
<dbReference type="Proteomes" id="UP000178240">
    <property type="component" value="Unassembled WGS sequence"/>
</dbReference>
<keyword evidence="2 7" id="KW-0813">Transport</keyword>
<evidence type="ECO:0000256" key="1">
    <source>
        <dbReference type="ARBA" id="ARBA00004370"/>
    </source>
</evidence>
<dbReference type="HAMAP" id="MF_01416">
    <property type="entry name" value="ATP_synth_delta_bact"/>
    <property type="match status" value="1"/>
</dbReference>
<proteinExistence type="inferred from homology"/>
<evidence type="ECO:0000256" key="4">
    <source>
        <dbReference type="ARBA" id="ARBA00023065"/>
    </source>
</evidence>
<reference evidence="8 9" key="1">
    <citation type="journal article" date="2016" name="Nat. Commun.">
        <title>Thousands of microbial genomes shed light on interconnected biogeochemical processes in an aquifer system.</title>
        <authorList>
            <person name="Anantharaman K."/>
            <person name="Brown C.T."/>
            <person name="Hug L.A."/>
            <person name="Sharon I."/>
            <person name="Castelle C.J."/>
            <person name="Probst A.J."/>
            <person name="Thomas B.C."/>
            <person name="Singh A."/>
            <person name="Wilkins M.J."/>
            <person name="Karaoz U."/>
            <person name="Brodie E.L."/>
            <person name="Williams K.H."/>
            <person name="Hubbard S.S."/>
            <person name="Banfield J.F."/>
        </authorList>
    </citation>
    <scope>NUCLEOTIDE SEQUENCE [LARGE SCALE GENOMIC DNA]</scope>
</reference>
<dbReference type="STRING" id="1797535.A2744_00500"/>
<dbReference type="GO" id="GO:0005886">
    <property type="term" value="C:plasma membrane"/>
    <property type="evidence" value="ECO:0007669"/>
    <property type="project" value="UniProtKB-SubCell"/>
</dbReference>
<dbReference type="EMBL" id="MHIE01000020">
    <property type="protein sequence ID" value="OGY45439.1"/>
    <property type="molecule type" value="Genomic_DNA"/>
</dbReference>
<evidence type="ECO:0000256" key="5">
    <source>
        <dbReference type="ARBA" id="ARBA00023136"/>
    </source>
</evidence>
<comment type="caution">
    <text evidence="8">The sequence shown here is derived from an EMBL/GenBank/DDBJ whole genome shotgun (WGS) entry which is preliminary data.</text>
</comment>
<sequence length="135" mass="14937">MAIQTKKYAAALYQAVKESQGKKLTEALANFVKLLIQNRLLGQADTILADFKKYYNEQEQITAVEVSTARPLSPAIVKDLTKKFSSALGQTVELNCQVNPELCGGAVFRIGDYLIDGSVAHRLNTLRQKIYSNQS</sequence>
<name>A0A1G1XZD3_9BACT</name>
<dbReference type="InterPro" id="IPR000711">
    <property type="entry name" value="ATPase_OSCP/dsu"/>
</dbReference>
<protein>
    <recommendedName>
        <fullName evidence="7">ATP synthase subunit delta</fullName>
    </recommendedName>
    <alternativeName>
        <fullName evidence="7">ATP synthase F(1) sector subunit delta</fullName>
    </alternativeName>
    <alternativeName>
        <fullName evidence="7">F-type ATPase subunit delta</fullName>
        <shortName evidence="7">F-ATPase subunit delta</shortName>
    </alternativeName>
</protein>
<organism evidence="8 9">
    <name type="scientific">Candidatus Buchananbacteria bacterium RIFCSPHIGHO2_01_FULL_44_11</name>
    <dbReference type="NCBI Taxonomy" id="1797535"/>
    <lineage>
        <taxon>Bacteria</taxon>
        <taxon>Candidatus Buchananiibacteriota</taxon>
    </lineage>
</organism>
<comment type="function">
    <text evidence="7">F(1)F(0) ATP synthase produces ATP from ADP in the presence of a proton or sodium gradient. F-type ATPases consist of two structural domains, F(1) containing the extramembraneous catalytic core and F(0) containing the membrane proton channel, linked together by a central stalk and a peripheral stalk. During catalysis, ATP synthesis in the catalytic domain of F(1) is coupled via a rotary mechanism of the central stalk subunits to proton translocation.</text>
</comment>
<dbReference type="Pfam" id="PF00213">
    <property type="entry name" value="OSCP"/>
    <property type="match status" value="1"/>
</dbReference>
<comment type="similarity">
    <text evidence="7">Belongs to the ATPase delta chain family.</text>
</comment>
<keyword evidence="3 7" id="KW-0375">Hydrogen ion transport</keyword>
<dbReference type="PANTHER" id="PTHR11910">
    <property type="entry name" value="ATP SYNTHASE DELTA CHAIN"/>
    <property type="match status" value="1"/>
</dbReference>
<dbReference type="NCBIfam" id="TIGR01145">
    <property type="entry name" value="ATP_synt_delta"/>
    <property type="match status" value="1"/>
</dbReference>
<dbReference type="GO" id="GO:0045259">
    <property type="term" value="C:proton-transporting ATP synthase complex"/>
    <property type="evidence" value="ECO:0007669"/>
    <property type="project" value="UniProtKB-KW"/>
</dbReference>
<comment type="subcellular location">
    <subcellularLocation>
        <location evidence="7">Cell membrane</location>
        <topology evidence="7">Peripheral membrane protein</topology>
    </subcellularLocation>
    <subcellularLocation>
        <location evidence="1">Membrane</location>
    </subcellularLocation>
</comment>
<keyword evidence="6 7" id="KW-0066">ATP synthesis</keyword>
<evidence type="ECO:0000256" key="7">
    <source>
        <dbReference type="HAMAP-Rule" id="MF_01416"/>
    </source>
</evidence>
<dbReference type="GO" id="GO:0046933">
    <property type="term" value="F:proton-transporting ATP synthase activity, rotational mechanism"/>
    <property type="evidence" value="ECO:0007669"/>
    <property type="project" value="UniProtKB-UniRule"/>
</dbReference>
<keyword evidence="5 7" id="KW-0472">Membrane</keyword>
<gene>
    <name evidence="7" type="primary">atpH</name>
    <name evidence="8" type="ORF">A2744_00500</name>
</gene>
<evidence type="ECO:0000256" key="2">
    <source>
        <dbReference type="ARBA" id="ARBA00022448"/>
    </source>
</evidence>
<keyword evidence="7" id="KW-1003">Cell membrane</keyword>
<evidence type="ECO:0000256" key="6">
    <source>
        <dbReference type="ARBA" id="ARBA00023310"/>
    </source>
</evidence>
<accession>A0A1G1XZD3</accession>
<keyword evidence="7" id="KW-0139">CF(1)</keyword>